<dbReference type="Proteomes" id="UP000070133">
    <property type="component" value="Unassembled WGS sequence"/>
</dbReference>
<keyword evidence="4" id="KW-1185">Reference proteome</keyword>
<sequence>MNVSSTAEEAISVFDLHHQFRIDYPVLQILDVNEEGWILQANDHEMGTRYYPHPLVENAEVIANTHYDWKDRYEYSAVSRAHPGNAENFRPHEAIPTAARVPPGPFFAERVDKLRFAADMAALEKCTGTTDLDVVLVVVRNGASEIKIRRKSYLRGANKKLRKNEAMYRMRMQEDFQTMLGTGAWHSQILELVHGSSDRAVRLETLMAGDWHQIIPQPGKFREPRRRPRMARAIALVTGQVDPLNLRVGDNESCATCWREWREIACPILRTDCCRNLFCSDCLLQDSTHHGLNYLCPMCRQGFFDQHAVKQVAFGLDRQGNYQRDDRFSDWENHERSFADLDEERPDVAGPGGDKIHLNSEIIYSAWLYVRNHARSEPQSSTPTYQNPVWFPEFSIVEKALKQVISSLSGRHEGSRLSVAPWFLYRALIANIREQFYREYLNSPVSTSKTERGCELVRLEAVFGSS</sequence>
<keyword evidence="1" id="KW-0863">Zinc-finger</keyword>
<keyword evidence="1" id="KW-0862">Zinc</keyword>
<accession>A0A139HBR9</accession>
<evidence type="ECO:0000313" key="3">
    <source>
        <dbReference type="EMBL" id="KXS99881.1"/>
    </source>
</evidence>
<dbReference type="AlphaFoldDB" id="A0A139HBR9"/>
<dbReference type="OrthoDB" id="3824970at2759"/>
<dbReference type="InterPro" id="IPR001841">
    <property type="entry name" value="Znf_RING"/>
</dbReference>
<protein>
    <recommendedName>
        <fullName evidence="2">RING-type domain-containing protein</fullName>
    </recommendedName>
</protein>
<evidence type="ECO:0000313" key="4">
    <source>
        <dbReference type="Proteomes" id="UP000070133"/>
    </source>
</evidence>
<comment type="caution">
    <text evidence="3">The sequence shown here is derived from an EMBL/GenBank/DDBJ whole genome shotgun (WGS) entry which is preliminary data.</text>
</comment>
<dbReference type="PROSITE" id="PS50089">
    <property type="entry name" value="ZF_RING_2"/>
    <property type="match status" value="1"/>
</dbReference>
<dbReference type="SUPFAM" id="SSF57850">
    <property type="entry name" value="RING/U-box"/>
    <property type="match status" value="1"/>
</dbReference>
<reference evidence="3 4" key="1">
    <citation type="submission" date="2015-07" db="EMBL/GenBank/DDBJ databases">
        <title>Comparative genomics of the Sigatoka disease complex on banana suggests a link between parallel evolutionary changes in Pseudocercospora fijiensis and Pseudocercospora eumusae and increased virulence on the banana host.</title>
        <authorList>
            <person name="Chang T.-C."/>
            <person name="Salvucci A."/>
            <person name="Crous P.W."/>
            <person name="Stergiopoulos I."/>
        </authorList>
    </citation>
    <scope>NUCLEOTIDE SEQUENCE [LARGE SCALE GENOMIC DNA]</scope>
    <source>
        <strain evidence="3 4">CBS 114824</strain>
    </source>
</reference>
<evidence type="ECO:0000256" key="1">
    <source>
        <dbReference type="PROSITE-ProRule" id="PRU00175"/>
    </source>
</evidence>
<name>A0A139HBR9_9PEZI</name>
<organism evidence="3 4">
    <name type="scientific">Pseudocercospora eumusae</name>
    <dbReference type="NCBI Taxonomy" id="321146"/>
    <lineage>
        <taxon>Eukaryota</taxon>
        <taxon>Fungi</taxon>
        <taxon>Dikarya</taxon>
        <taxon>Ascomycota</taxon>
        <taxon>Pezizomycotina</taxon>
        <taxon>Dothideomycetes</taxon>
        <taxon>Dothideomycetidae</taxon>
        <taxon>Mycosphaerellales</taxon>
        <taxon>Mycosphaerellaceae</taxon>
        <taxon>Pseudocercospora</taxon>
    </lineage>
</organism>
<feature type="domain" description="RING-type" evidence="2">
    <location>
        <begin position="254"/>
        <end position="300"/>
    </location>
</feature>
<proteinExistence type="predicted"/>
<evidence type="ECO:0000259" key="2">
    <source>
        <dbReference type="PROSITE" id="PS50089"/>
    </source>
</evidence>
<keyword evidence="1" id="KW-0479">Metal-binding</keyword>
<gene>
    <name evidence="3" type="ORF">AC578_4473</name>
</gene>
<dbReference type="GO" id="GO:0008270">
    <property type="term" value="F:zinc ion binding"/>
    <property type="evidence" value="ECO:0007669"/>
    <property type="project" value="UniProtKB-KW"/>
</dbReference>
<dbReference type="EMBL" id="LFZN01000084">
    <property type="protein sequence ID" value="KXS99881.1"/>
    <property type="molecule type" value="Genomic_DNA"/>
</dbReference>